<evidence type="ECO:0000256" key="5">
    <source>
        <dbReference type="SAM" id="SignalP"/>
    </source>
</evidence>
<dbReference type="InterPro" id="IPR030048">
    <property type="entry name" value="SurE"/>
</dbReference>
<reference evidence="8" key="1">
    <citation type="submission" date="2024-06" db="EMBL/GenBank/DDBJ databases">
        <title>Multi-omics analyses provide insights into the biosynthesis of the anticancer antibiotic pleurotin in Hohenbuehelia grisea.</title>
        <authorList>
            <person name="Weaver J.A."/>
            <person name="Alberti F."/>
        </authorList>
    </citation>
    <scope>NUCLEOTIDE SEQUENCE [LARGE SCALE GENOMIC DNA]</scope>
    <source>
        <strain evidence="8">T-177</strain>
    </source>
</reference>
<dbReference type="Pfam" id="PF01975">
    <property type="entry name" value="SurE"/>
    <property type="match status" value="1"/>
</dbReference>
<proteinExistence type="inferred from homology"/>
<accession>A0ABR3JBB6</accession>
<dbReference type="Proteomes" id="UP001556367">
    <property type="component" value="Unassembled WGS sequence"/>
</dbReference>
<dbReference type="EMBL" id="JASNQZ010000010">
    <property type="protein sequence ID" value="KAL0952768.1"/>
    <property type="molecule type" value="Genomic_DNA"/>
</dbReference>
<dbReference type="PANTHER" id="PTHR30457">
    <property type="entry name" value="5'-NUCLEOTIDASE SURE"/>
    <property type="match status" value="1"/>
</dbReference>
<evidence type="ECO:0000256" key="2">
    <source>
        <dbReference type="ARBA" id="ARBA00022723"/>
    </source>
</evidence>
<evidence type="ECO:0000256" key="1">
    <source>
        <dbReference type="ARBA" id="ARBA00011062"/>
    </source>
</evidence>
<protein>
    <recommendedName>
        <fullName evidence="6">Survival protein SurE-like phosphatase/nucleotidase domain-containing protein</fullName>
    </recommendedName>
</protein>
<evidence type="ECO:0000256" key="3">
    <source>
        <dbReference type="ARBA" id="ARBA00022801"/>
    </source>
</evidence>
<name>A0ABR3JBB6_9AGAR</name>
<organism evidence="7 8">
    <name type="scientific">Hohenbuehelia grisea</name>
    <dbReference type="NCBI Taxonomy" id="104357"/>
    <lineage>
        <taxon>Eukaryota</taxon>
        <taxon>Fungi</taxon>
        <taxon>Dikarya</taxon>
        <taxon>Basidiomycota</taxon>
        <taxon>Agaricomycotina</taxon>
        <taxon>Agaricomycetes</taxon>
        <taxon>Agaricomycetidae</taxon>
        <taxon>Agaricales</taxon>
        <taxon>Pleurotineae</taxon>
        <taxon>Pleurotaceae</taxon>
        <taxon>Hohenbuehelia</taxon>
    </lineage>
</organism>
<comment type="caution">
    <text evidence="7">The sequence shown here is derived from an EMBL/GenBank/DDBJ whole genome shotgun (WGS) entry which is preliminary data.</text>
</comment>
<keyword evidence="2" id="KW-0479">Metal-binding</keyword>
<dbReference type="Gene3D" id="3.40.1210.10">
    <property type="entry name" value="Survival protein SurE-like phosphatase/nucleotidase"/>
    <property type="match status" value="1"/>
</dbReference>
<keyword evidence="8" id="KW-1185">Reference proteome</keyword>
<dbReference type="InterPro" id="IPR036523">
    <property type="entry name" value="SurE-like_sf"/>
</dbReference>
<evidence type="ECO:0000313" key="7">
    <source>
        <dbReference type="EMBL" id="KAL0952768.1"/>
    </source>
</evidence>
<dbReference type="InterPro" id="IPR002828">
    <property type="entry name" value="SurE-like_Pase/nucleotidase"/>
</dbReference>
<gene>
    <name evidence="7" type="ORF">HGRIS_006996</name>
</gene>
<evidence type="ECO:0000313" key="8">
    <source>
        <dbReference type="Proteomes" id="UP001556367"/>
    </source>
</evidence>
<feature type="compositionally biased region" description="Polar residues" evidence="4">
    <location>
        <begin position="57"/>
        <end position="72"/>
    </location>
</feature>
<dbReference type="SUPFAM" id="SSF64167">
    <property type="entry name" value="SurE-like"/>
    <property type="match status" value="1"/>
</dbReference>
<evidence type="ECO:0000259" key="6">
    <source>
        <dbReference type="Pfam" id="PF01975"/>
    </source>
</evidence>
<feature type="domain" description="Survival protein SurE-like phosphatase/nucleotidase" evidence="6">
    <location>
        <begin position="24"/>
        <end position="230"/>
    </location>
</feature>
<feature type="region of interest" description="Disordered" evidence="4">
    <location>
        <begin position="57"/>
        <end position="79"/>
    </location>
</feature>
<evidence type="ECO:0000256" key="4">
    <source>
        <dbReference type="SAM" id="MobiDB-lite"/>
    </source>
</evidence>
<dbReference type="PANTHER" id="PTHR30457:SF0">
    <property type="entry name" value="PHOSPHATASE, PUTATIVE (AFU_ORTHOLOGUE AFUA_4G01070)-RELATED"/>
    <property type="match status" value="1"/>
</dbReference>
<keyword evidence="5" id="KW-0732">Signal</keyword>
<sequence length="303" mass="31592">MKFSAGLTLCLVGLLPSVVLSQKVLLTNDDGWAEAQIRAEYDALRAAGFDVILSAPADNQSGKGSDSATPTPRTDPCEFDSCPANSPAVGFNATDPRLNWVNSFPVDAVRFGVQTLAPKFFGSNPDIVISGSNVGNNLALVSGSGTVGAACEAAKEGITSVAFSGATADHLSFTTLESDPNSADSIAAHIYSALIIKFVKRLLANPAPILPSGVSINVNFAPTNKCPTADSFKFILTRLIPDPFHIFKDVSTCGTSHLPDEATTILRGCFATVSVMRADNQLDVGASTQAAVLQKLDGLLSCL</sequence>
<comment type="similarity">
    <text evidence="1">Belongs to the SurE nucleotidase family.</text>
</comment>
<keyword evidence="3" id="KW-0378">Hydrolase</keyword>
<feature type="signal peptide" evidence="5">
    <location>
        <begin position="1"/>
        <end position="21"/>
    </location>
</feature>
<feature type="chain" id="PRO_5046145499" description="Survival protein SurE-like phosphatase/nucleotidase domain-containing protein" evidence="5">
    <location>
        <begin position="22"/>
        <end position="303"/>
    </location>
</feature>